<evidence type="ECO:0008006" key="4">
    <source>
        <dbReference type="Google" id="ProtNLM"/>
    </source>
</evidence>
<dbReference type="AlphaFoldDB" id="A0A1A0QKX2"/>
<reference evidence="3" key="1">
    <citation type="submission" date="2016-06" db="EMBL/GenBank/DDBJ databases">
        <authorList>
            <person name="Sutton G."/>
            <person name="Brinkac L."/>
            <person name="Sanka R."/>
            <person name="Adams M."/>
            <person name="Lau E."/>
            <person name="Mehaffy C."/>
            <person name="Tameris M."/>
            <person name="Hatherill M."/>
            <person name="Hanekom W."/>
            <person name="Mahomed H."/>
            <person name="Mcshane H."/>
        </authorList>
    </citation>
    <scope>NUCLEOTIDE SEQUENCE [LARGE SCALE GENOMIC DNA]</scope>
    <source>
        <strain evidence="3">852002-51209_SCH5440388</strain>
    </source>
</reference>
<dbReference type="RefSeq" id="WP_064937449.1">
    <property type="nucleotide sequence ID" value="NZ_LZSO01000049.1"/>
</dbReference>
<dbReference type="OrthoDB" id="4638438at2"/>
<evidence type="ECO:0000313" key="2">
    <source>
        <dbReference type="EMBL" id="OBB22578.1"/>
    </source>
</evidence>
<dbReference type="EMBL" id="LZSO01000049">
    <property type="protein sequence ID" value="OBB22578.1"/>
    <property type="molecule type" value="Genomic_DNA"/>
</dbReference>
<name>A0A1A0QKX2_MYCPR</name>
<keyword evidence="1" id="KW-0732">Signal</keyword>
<evidence type="ECO:0000313" key="3">
    <source>
        <dbReference type="Proteomes" id="UP000093902"/>
    </source>
</evidence>
<protein>
    <recommendedName>
        <fullName evidence="4">PASTA domain-containing protein</fullName>
    </recommendedName>
</protein>
<feature type="chain" id="PRO_5008296853" description="PASTA domain-containing protein" evidence="1">
    <location>
        <begin position="29"/>
        <end position="101"/>
    </location>
</feature>
<evidence type="ECO:0000256" key="1">
    <source>
        <dbReference type="SAM" id="SignalP"/>
    </source>
</evidence>
<feature type="signal peptide" evidence="1">
    <location>
        <begin position="1"/>
        <end position="28"/>
    </location>
</feature>
<accession>A0A1A0QKX2</accession>
<gene>
    <name evidence="2" type="ORF">A5792_05825</name>
</gene>
<sequence length="101" mass="10210">MSSKISATFACTAVGLGLGLGLAAPATAAPSGTGSASDTVRDLQSRGYHVQVNSNANTGLSNCRVTGVHGLADSNIDDNGYRIDPSQHTTVYVNVSCQPDG</sequence>
<proteinExistence type="predicted"/>
<comment type="caution">
    <text evidence="2">The sequence shown here is derived from an EMBL/GenBank/DDBJ whole genome shotgun (WGS) entry which is preliminary data.</text>
</comment>
<dbReference type="Proteomes" id="UP000093902">
    <property type="component" value="Unassembled WGS sequence"/>
</dbReference>
<organism evidence="2 3">
    <name type="scientific">Mycolicibacterium peregrinum</name>
    <name type="common">Mycobacterium peregrinum</name>
    <dbReference type="NCBI Taxonomy" id="43304"/>
    <lineage>
        <taxon>Bacteria</taxon>
        <taxon>Bacillati</taxon>
        <taxon>Actinomycetota</taxon>
        <taxon>Actinomycetes</taxon>
        <taxon>Mycobacteriales</taxon>
        <taxon>Mycobacteriaceae</taxon>
        <taxon>Mycolicibacterium</taxon>
    </lineage>
</organism>